<proteinExistence type="predicted"/>
<evidence type="ECO:0000256" key="2">
    <source>
        <dbReference type="SAM" id="SignalP"/>
    </source>
</evidence>
<feature type="transmembrane region" description="Helical" evidence="1">
    <location>
        <begin position="7"/>
        <end position="26"/>
    </location>
</feature>
<keyword evidence="1" id="KW-0812">Transmembrane</keyword>
<evidence type="ECO:0008006" key="4">
    <source>
        <dbReference type="Google" id="ProtNLM"/>
    </source>
</evidence>
<evidence type="ECO:0000256" key="1">
    <source>
        <dbReference type="SAM" id="Phobius"/>
    </source>
</evidence>
<dbReference type="EMBL" id="GGFL01010306">
    <property type="protein sequence ID" value="MBW74484.1"/>
    <property type="molecule type" value="Transcribed_RNA"/>
</dbReference>
<organism evidence="3">
    <name type="scientific">Anopheles darlingi</name>
    <name type="common">Mosquito</name>
    <dbReference type="NCBI Taxonomy" id="43151"/>
    <lineage>
        <taxon>Eukaryota</taxon>
        <taxon>Metazoa</taxon>
        <taxon>Ecdysozoa</taxon>
        <taxon>Arthropoda</taxon>
        <taxon>Hexapoda</taxon>
        <taxon>Insecta</taxon>
        <taxon>Pterygota</taxon>
        <taxon>Neoptera</taxon>
        <taxon>Endopterygota</taxon>
        <taxon>Diptera</taxon>
        <taxon>Nematocera</taxon>
        <taxon>Culicoidea</taxon>
        <taxon>Culicidae</taxon>
        <taxon>Anophelinae</taxon>
        <taxon>Anopheles</taxon>
    </lineage>
</organism>
<dbReference type="AlphaFoldDB" id="A0A2M4DA71"/>
<accession>A0A2M4DA71</accession>
<protein>
    <recommendedName>
        <fullName evidence="4">Secreted protein</fullName>
    </recommendedName>
</protein>
<name>A0A2M4DA71_ANODA</name>
<keyword evidence="1" id="KW-0472">Membrane</keyword>
<keyword evidence="2" id="KW-0732">Signal</keyword>
<feature type="signal peptide" evidence="2">
    <location>
        <begin position="1"/>
        <end position="17"/>
    </location>
</feature>
<keyword evidence="1" id="KW-1133">Transmembrane helix</keyword>
<feature type="chain" id="PRO_5014928279" description="Secreted protein" evidence="2">
    <location>
        <begin position="18"/>
        <end position="84"/>
    </location>
</feature>
<sequence>MCAVSAVCRVCVCVCLAVCCPMVAIWNPVTLLHPPHSRQCPRPALTTFWGAHNPFFFFSICFRFLFFPNKTFQHPVCVCVSVSE</sequence>
<evidence type="ECO:0000313" key="3">
    <source>
        <dbReference type="EMBL" id="MBW74484.1"/>
    </source>
</evidence>
<feature type="transmembrane region" description="Helical" evidence="1">
    <location>
        <begin position="46"/>
        <end position="66"/>
    </location>
</feature>
<reference evidence="3" key="1">
    <citation type="submission" date="2018-01" db="EMBL/GenBank/DDBJ databases">
        <title>An insight into the sialome of Amazonian anophelines.</title>
        <authorList>
            <person name="Ribeiro J.M."/>
            <person name="Scarpassa V."/>
            <person name="Calvo E."/>
        </authorList>
    </citation>
    <scope>NUCLEOTIDE SEQUENCE</scope>
</reference>